<proteinExistence type="predicted"/>
<dbReference type="EMBL" id="BPLR01012528">
    <property type="protein sequence ID" value="GIY54569.1"/>
    <property type="molecule type" value="Genomic_DNA"/>
</dbReference>
<keyword evidence="2" id="KW-1185">Reference proteome</keyword>
<accession>A0AAV4U9W0</accession>
<organism evidence="1 2">
    <name type="scientific">Caerostris extrusa</name>
    <name type="common">Bark spider</name>
    <name type="synonym">Caerostris bankana</name>
    <dbReference type="NCBI Taxonomy" id="172846"/>
    <lineage>
        <taxon>Eukaryota</taxon>
        <taxon>Metazoa</taxon>
        <taxon>Ecdysozoa</taxon>
        <taxon>Arthropoda</taxon>
        <taxon>Chelicerata</taxon>
        <taxon>Arachnida</taxon>
        <taxon>Araneae</taxon>
        <taxon>Araneomorphae</taxon>
        <taxon>Entelegynae</taxon>
        <taxon>Araneoidea</taxon>
        <taxon>Araneidae</taxon>
        <taxon>Caerostris</taxon>
    </lineage>
</organism>
<evidence type="ECO:0000313" key="2">
    <source>
        <dbReference type="Proteomes" id="UP001054945"/>
    </source>
</evidence>
<dbReference type="Proteomes" id="UP001054945">
    <property type="component" value="Unassembled WGS sequence"/>
</dbReference>
<dbReference type="AlphaFoldDB" id="A0AAV4U9W0"/>
<comment type="caution">
    <text evidence="1">The sequence shown here is derived from an EMBL/GenBank/DDBJ whole genome shotgun (WGS) entry which is preliminary data.</text>
</comment>
<sequence>MSKTISDGPSEQKKNSLQNDFLAYNKHFPFRTPAYPFPFNAPCLRFPELPQSQFYRLFTFTVGELSEVYYTMTKINRLRMQQDQIHRHGPETPTSI</sequence>
<name>A0AAV4U9W0_CAEEX</name>
<reference evidence="1 2" key="1">
    <citation type="submission" date="2021-06" db="EMBL/GenBank/DDBJ databases">
        <title>Caerostris extrusa draft genome.</title>
        <authorList>
            <person name="Kono N."/>
            <person name="Arakawa K."/>
        </authorList>
    </citation>
    <scope>NUCLEOTIDE SEQUENCE [LARGE SCALE GENOMIC DNA]</scope>
</reference>
<protein>
    <submittedName>
        <fullName evidence="1">Uncharacterized protein</fullName>
    </submittedName>
</protein>
<gene>
    <name evidence="1" type="ORF">CEXT_298891</name>
</gene>
<evidence type="ECO:0000313" key="1">
    <source>
        <dbReference type="EMBL" id="GIY54569.1"/>
    </source>
</evidence>